<dbReference type="RefSeq" id="WP_309483834.1">
    <property type="nucleotide sequence ID" value="NZ_CP133720.1"/>
</dbReference>
<protein>
    <submittedName>
        <fullName evidence="4">Response regulator</fullName>
    </submittedName>
</protein>
<evidence type="ECO:0000313" key="4">
    <source>
        <dbReference type="EMBL" id="WMW82362.1"/>
    </source>
</evidence>
<evidence type="ECO:0000256" key="1">
    <source>
        <dbReference type="PROSITE-ProRule" id="PRU00169"/>
    </source>
</evidence>
<accession>A0ABY9RPK2</accession>
<dbReference type="PROSITE" id="PS50110">
    <property type="entry name" value="RESPONSE_REGULATORY"/>
    <property type="match status" value="1"/>
</dbReference>
<dbReference type="Proteomes" id="UP001181355">
    <property type="component" value="Chromosome"/>
</dbReference>
<proteinExistence type="predicted"/>
<dbReference type="SMART" id="SM00448">
    <property type="entry name" value="REC"/>
    <property type="match status" value="1"/>
</dbReference>
<evidence type="ECO:0000313" key="5">
    <source>
        <dbReference type="Proteomes" id="UP001181355"/>
    </source>
</evidence>
<evidence type="ECO:0000259" key="3">
    <source>
        <dbReference type="PROSITE" id="PS50930"/>
    </source>
</evidence>
<dbReference type="EMBL" id="CP133720">
    <property type="protein sequence ID" value="WMW82362.1"/>
    <property type="molecule type" value="Genomic_DNA"/>
</dbReference>
<evidence type="ECO:0000259" key="2">
    <source>
        <dbReference type="PROSITE" id="PS50110"/>
    </source>
</evidence>
<reference evidence="4" key="1">
    <citation type="submission" date="2023-09" db="EMBL/GenBank/DDBJ databases">
        <title>Undibacterium sp. 20NA77.5 isolated from freshwater.</title>
        <authorList>
            <person name="Le V."/>
            <person name="Ko S.-R."/>
            <person name="Ahn C.-Y."/>
            <person name="Oh H.-M."/>
        </authorList>
    </citation>
    <scope>NUCLEOTIDE SEQUENCE</scope>
    <source>
        <strain evidence="4">20NA77.5</strain>
    </source>
</reference>
<dbReference type="SMART" id="SM00850">
    <property type="entry name" value="LytTR"/>
    <property type="match status" value="1"/>
</dbReference>
<dbReference type="Pfam" id="PF00072">
    <property type="entry name" value="Response_reg"/>
    <property type="match status" value="1"/>
</dbReference>
<keyword evidence="1" id="KW-0597">Phosphoprotein</keyword>
<dbReference type="InterPro" id="IPR011006">
    <property type="entry name" value="CheY-like_superfamily"/>
</dbReference>
<dbReference type="PANTHER" id="PTHR37299">
    <property type="entry name" value="TRANSCRIPTIONAL REGULATOR-RELATED"/>
    <property type="match status" value="1"/>
</dbReference>
<dbReference type="Gene3D" id="3.40.50.2300">
    <property type="match status" value="1"/>
</dbReference>
<keyword evidence="5" id="KW-1185">Reference proteome</keyword>
<feature type="domain" description="Response regulatory" evidence="2">
    <location>
        <begin position="2"/>
        <end position="113"/>
    </location>
</feature>
<feature type="modified residue" description="4-aspartylphosphate" evidence="1">
    <location>
        <position position="53"/>
    </location>
</feature>
<dbReference type="InterPro" id="IPR046947">
    <property type="entry name" value="LytR-like"/>
</dbReference>
<dbReference type="Pfam" id="PF04397">
    <property type="entry name" value="LytTR"/>
    <property type="match status" value="1"/>
</dbReference>
<gene>
    <name evidence="4" type="ORF">RF679_08820</name>
</gene>
<dbReference type="PANTHER" id="PTHR37299:SF1">
    <property type="entry name" value="STAGE 0 SPORULATION PROTEIN A HOMOLOG"/>
    <property type="match status" value="1"/>
</dbReference>
<organism evidence="4 5">
    <name type="scientific">Undibacterium cyanobacteriorum</name>
    <dbReference type="NCBI Taxonomy" id="3073561"/>
    <lineage>
        <taxon>Bacteria</taxon>
        <taxon>Pseudomonadati</taxon>
        <taxon>Pseudomonadota</taxon>
        <taxon>Betaproteobacteria</taxon>
        <taxon>Burkholderiales</taxon>
        <taxon>Oxalobacteraceae</taxon>
        <taxon>Undibacterium</taxon>
    </lineage>
</organism>
<dbReference type="Gene3D" id="2.40.50.1020">
    <property type="entry name" value="LytTr DNA-binding domain"/>
    <property type="match status" value="1"/>
</dbReference>
<dbReference type="SUPFAM" id="SSF52172">
    <property type="entry name" value="CheY-like"/>
    <property type="match status" value="1"/>
</dbReference>
<sequence>MRAMIIEDSRLAREGLMRMLTSFEEIELVASADNATTALQAIEEHRPDLLFLDIHMPGEDGFSLLAQLDYQPKIIFTTAHSEYAIRSFDFDTIDYLVKPISQTRLAQAIAKLSHTVPTQESSARRREEEKQVLEPNSKIFIKDGNHCHLISVTEIDYIESCKNYVQVFFKGQRAYLKKSISSVEERLPCALFFRANRQHLINLQAIVGIEESMQQGYIVTLKTGVRLEISRRNAQNLKEVLSL</sequence>
<name>A0ABY9RPK2_9BURK</name>
<feature type="domain" description="HTH LytTR-type" evidence="3">
    <location>
        <begin position="139"/>
        <end position="243"/>
    </location>
</feature>
<dbReference type="InterPro" id="IPR007492">
    <property type="entry name" value="LytTR_DNA-bd_dom"/>
</dbReference>
<dbReference type="PROSITE" id="PS50930">
    <property type="entry name" value="HTH_LYTTR"/>
    <property type="match status" value="1"/>
</dbReference>
<dbReference type="InterPro" id="IPR001789">
    <property type="entry name" value="Sig_transdc_resp-reg_receiver"/>
</dbReference>